<proteinExistence type="predicted"/>
<organism evidence="2 3">
    <name type="scientific">Castilleja foliolosa</name>
    <dbReference type="NCBI Taxonomy" id="1961234"/>
    <lineage>
        <taxon>Eukaryota</taxon>
        <taxon>Viridiplantae</taxon>
        <taxon>Streptophyta</taxon>
        <taxon>Embryophyta</taxon>
        <taxon>Tracheophyta</taxon>
        <taxon>Spermatophyta</taxon>
        <taxon>Magnoliopsida</taxon>
        <taxon>eudicotyledons</taxon>
        <taxon>Gunneridae</taxon>
        <taxon>Pentapetalae</taxon>
        <taxon>asterids</taxon>
        <taxon>lamiids</taxon>
        <taxon>Lamiales</taxon>
        <taxon>Orobanchaceae</taxon>
        <taxon>Pedicularideae</taxon>
        <taxon>Castillejinae</taxon>
        <taxon>Castilleja</taxon>
    </lineage>
</organism>
<evidence type="ECO:0000256" key="1">
    <source>
        <dbReference type="SAM" id="MobiDB-lite"/>
    </source>
</evidence>
<accession>A0ABD3D8I3</accession>
<feature type="region of interest" description="Disordered" evidence="1">
    <location>
        <begin position="80"/>
        <end position="109"/>
    </location>
</feature>
<feature type="compositionally biased region" description="Acidic residues" evidence="1">
    <location>
        <begin position="97"/>
        <end position="109"/>
    </location>
</feature>
<reference evidence="3" key="1">
    <citation type="journal article" date="2024" name="IScience">
        <title>Strigolactones Initiate the Formation of Haustorium-like Structures in Castilleja.</title>
        <authorList>
            <person name="Buerger M."/>
            <person name="Peterson D."/>
            <person name="Chory J."/>
        </authorList>
    </citation>
    <scope>NUCLEOTIDE SEQUENCE [LARGE SCALE GENOMIC DNA]</scope>
</reference>
<sequence length="109" mass="12559">MALDNPQVELDRMSTEMNFYLNYGENVDIQDYDRVWDIIRGPEDGWEVLEMCSRGEHEMVHHPQLGGMYAPSAYTVRSPLALPPPQKKAVSTHEEGPVEDWESSDEDYD</sequence>
<dbReference type="EMBL" id="JAVIJP010000025">
    <property type="protein sequence ID" value="KAL3637564.1"/>
    <property type="molecule type" value="Genomic_DNA"/>
</dbReference>
<dbReference type="AlphaFoldDB" id="A0ABD3D8I3"/>
<protein>
    <submittedName>
        <fullName evidence="2">Uncharacterized protein</fullName>
    </submittedName>
</protein>
<name>A0ABD3D8I3_9LAMI</name>
<keyword evidence="3" id="KW-1185">Reference proteome</keyword>
<evidence type="ECO:0000313" key="2">
    <source>
        <dbReference type="EMBL" id="KAL3637564.1"/>
    </source>
</evidence>
<gene>
    <name evidence="2" type="ORF">CASFOL_018732</name>
</gene>
<evidence type="ECO:0000313" key="3">
    <source>
        <dbReference type="Proteomes" id="UP001632038"/>
    </source>
</evidence>
<comment type="caution">
    <text evidence="2">The sequence shown here is derived from an EMBL/GenBank/DDBJ whole genome shotgun (WGS) entry which is preliminary data.</text>
</comment>
<dbReference type="Proteomes" id="UP001632038">
    <property type="component" value="Unassembled WGS sequence"/>
</dbReference>